<reference evidence="6" key="1">
    <citation type="submission" date="2016-06" db="EMBL/GenBank/DDBJ databases">
        <authorList>
            <person name="Cuomo C."/>
            <person name="Litvintseva A."/>
            <person name="Heitman J."/>
            <person name="Chen Y."/>
            <person name="Sun S."/>
            <person name="Springer D."/>
            <person name="Dromer F."/>
            <person name="Young S."/>
            <person name="Zeng Q."/>
            <person name="Chapman S."/>
            <person name="Gujja S."/>
            <person name="Saif S."/>
            <person name="Birren B."/>
        </authorList>
    </citation>
    <scope>NUCLEOTIDE SEQUENCE</scope>
    <source>
        <strain evidence="6">CBS 7841</strain>
    </source>
</reference>
<dbReference type="RefSeq" id="XP_066068156.1">
    <property type="nucleotide sequence ID" value="XM_066212059.1"/>
</dbReference>
<comment type="similarity">
    <text evidence="5">Belongs to the PRA1 family.</text>
</comment>
<evidence type="ECO:0000256" key="2">
    <source>
        <dbReference type="ARBA" id="ARBA00022692"/>
    </source>
</evidence>
<keyword evidence="3 5" id="KW-1133">Transmembrane helix</keyword>
<dbReference type="GeneID" id="91086848"/>
<name>A0AAJ8JS76_9TREE</name>
<keyword evidence="4 5" id="KW-0472">Membrane</keyword>
<protein>
    <recommendedName>
        <fullName evidence="5">PRA1 family protein</fullName>
    </recommendedName>
</protein>
<dbReference type="KEGG" id="cdep:91086848"/>
<dbReference type="EMBL" id="CP143786">
    <property type="protein sequence ID" value="WVN87456.1"/>
    <property type="molecule type" value="Genomic_DNA"/>
</dbReference>
<keyword evidence="7" id="KW-1185">Reference proteome</keyword>
<accession>A0AAJ8JS76</accession>
<feature type="transmembrane region" description="Helical" evidence="5">
    <location>
        <begin position="109"/>
        <end position="125"/>
    </location>
</feature>
<comment type="subcellular location">
    <subcellularLocation>
        <location evidence="1 5">Membrane</location>
        <topology evidence="1 5">Multi-pass membrane protein</topology>
    </subcellularLocation>
</comment>
<dbReference type="PANTHER" id="PTHR19317">
    <property type="entry name" value="PRENYLATED RAB ACCEPTOR 1-RELATED"/>
    <property type="match status" value="1"/>
</dbReference>
<dbReference type="PANTHER" id="PTHR19317:SF0">
    <property type="entry name" value="PRENYLATED RAB ACCEPTOR PROTEIN 1"/>
    <property type="match status" value="1"/>
</dbReference>
<feature type="transmembrane region" description="Helical" evidence="5">
    <location>
        <begin position="58"/>
        <end position="88"/>
    </location>
</feature>
<dbReference type="InterPro" id="IPR004895">
    <property type="entry name" value="Prenylated_rab_accept_PRA1"/>
</dbReference>
<dbReference type="GO" id="GO:0005794">
    <property type="term" value="C:Golgi apparatus"/>
    <property type="evidence" value="ECO:0007669"/>
    <property type="project" value="TreeGrafter"/>
</dbReference>
<evidence type="ECO:0000256" key="4">
    <source>
        <dbReference type="ARBA" id="ARBA00023136"/>
    </source>
</evidence>
<evidence type="ECO:0000313" key="6">
    <source>
        <dbReference type="EMBL" id="WVN87456.1"/>
    </source>
</evidence>
<organism evidence="6 7">
    <name type="scientific">Cryptococcus depauperatus CBS 7841</name>
    <dbReference type="NCBI Taxonomy" id="1295531"/>
    <lineage>
        <taxon>Eukaryota</taxon>
        <taxon>Fungi</taxon>
        <taxon>Dikarya</taxon>
        <taxon>Basidiomycota</taxon>
        <taxon>Agaricomycotina</taxon>
        <taxon>Tremellomycetes</taxon>
        <taxon>Tremellales</taxon>
        <taxon>Cryptococcaceae</taxon>
        <taxon>Cryptococcus</taxon>
    </lineage>
</organism>
<keyword evidence="2 5" id="KW-0812">Transmembrane</keyword>
<sequence>MEYIYKVVDAAKGFRETQLSTLKFPQGFFDHRHLSRPRDFNEVTSRVTYNTRHFSGNYLIVIGILAIYALLTNTLLLIAFVFLAGGFIAINRFALGPLQIGNHAVTQKSLYTGLFVIGLLLLWFASPVSTFFWLVSSSVILILGHAALMEPEAESEYVGIEQV</sequence>
<dbReference type="AlphaFoldDB" id="A0AAJ8JS76"/>
<proteinExistence type="inferred from homology"/>
<evidence type="ECO:0000256" key="1">
    <source>
        <dbReference type="ARBA" id="ARBA00004141"/>
    </source>
</evidence>
<dbReference type="GO" id="GO:0016020">
    <property type="term" value="C:membrane"/>
    <property type="evidence" value="ECO:0007669"/>
    <property type="project" value="UniProtKB-SubCell"/>
</dbReference>
<evidence type="ECO:0000256" key="5">
    <source>
        <dbReference type="RuleBase" id="RU363107"/>
    </source>
</evidence>
<dbReference type="Pfam" id="PF03208">
    <property type="entry name" value="PRA1"/>
    <property type="match status" value="1"/>
</dbReference>
<evidence type="ECO:0000313" key="7">
    <source>
        <dbReference type="Proteomes" id="UP000094043"/>
    </source>
</evidence>
<gene>
    <name evidence="6" type="ORF">L203_102637</name>
</gene>
<dbReference type="Proteomes" id="UP000094043">
    <property type="component" value="Chromosome 3"/>
</dbReference>
<evidence type="ECO:0000256" key="3">
    <source>
        <dbReference type="ARBA" id="ARBA00022989"/>
    </source>
</evidence>
<reference evidence="6" key="2">
    <citation type="journal article" date="2022" name="Elife">
        <title>Obligate sexual reproduction of a homothallic fungus closely related to the Cryptococcus pathogenic species complex.</title>
        <authorList>
            <person name="Passer A.R."/>
            <person name="Clancey S.A."/>
            <person name="Shea T."/>
            <person name="David-Palma M."/>
            <person name="Averette A.F."/>
            <person name="Boekhout T."/>
            <person name="Porcel B.M."/>
            <person name="Nowrousian M."/>
            <person name="Cuomo C.A."/>
            <person name="Sun S."/>
            <person name="Heitman J."/>
            <person name="Coelho M.A."/>
        </authorList>
    </citation>
    <scope>NUCLEOTIDE SEQUENCE</scope>
    <source>
        <strain evidence="6">CBS 7841</strain>
    </source>
</reference>
<reference evidence="6" key="3">
    <citation type="submission" date="2024-01" db="EMBL/GenBank/DDBJ databases">
        <authorList>
            <person name="Coelho M.A."/>
            <person name="David-Palma M."/>
            <person name="Shea T."/>
            <person name="Sun S."/>
            <person name="Cuomo C.A."/>
            <person name="Heitman J."/>
        </authorList>
    </citation>
    <scope>NUCLEOTIDE SEQUENCE</scope>
    <source>
        <strain evidence="6">CBS 7841</strain>
    </source>
</reference>